<dbReference type="Pfam" id="PF17846">
    <property type="entry name" value="XRN_M"/>
    <property type="match status" value="1"/>
</dbReference>
<dbReference type="InterPro" id="IPR004859">
    <property type="entry name" value="Xrn1_N"/>
</dbReference>
<gene>
    <name evidence="10" type="ORF">FNV43_RR23796</name>
</gene>
<dbReference type="InterPro" id="IPR041412">
    <property type="entry name" value="Xrn1_helical"/>
</dbReference>
<evidence type="ECO:0000256" key="1">
    <source>
        <dbReference type="ARBA" id="ARBA00006994"/>
    </source>
</evidence>
<feature type="region of interest" description="Disordered" evidence="7">
    <location>
        <begin position="909"/>
        <end position="980"/>
    </location>
</feature>
<dbReference type="GO" id="GO:0003723">
    <property type="term" value="F:RNA binding"/>
    <property type="evidence" value="ECO:0007669"/>
    <property type="project" value="TreeGrafter"/>
</dbReference>
<evidence type="ECO:0000259" key="9">
    <source>
        <dbReference type="Pfam" id="PF17846"/>
    </source>
</evidence>
<feature type="region of interest" description="Disordered" evidence="7">
    <location>
        <begin position="1716"/>
        <end position="1735"/>
    </location>
</feature>
<feature type="compositionally biased region" description="Basic residues" evidence="7">
    <location>
        <begin position="1556"/>
        <end position="1565"/>
    </location>
</feature>
<dbReference type="FunFam" id="1.25.40.1050:FF:000002">
    <property type="entry name" value="5'-3' exoribonuclease"/>
    <property type="match status" value="1"/>
</dbReference>
<dbReference type="EMBL" id="VOIH02000011">
    <property type="protein sequence ID" value="KAF3432694.1"/>
    <property type="molecule type" value="Genomic_DNA"/>
</dbReference>
<keyword evidence="11" id="KW-1185">Reference proteome</keyword>
<dbReference type="PANTHER" id="PTHR12341:SF53">
    <property type="entry name" value="5'-3' EXORIBONUCLEASE"/>
    <property type="match status" value="1"/>
</dbReference>
<feature type="compositionally biased region" description="Basic and acidic residues" evidence="7">
    <location>
        <begin position="914"/>
        <end position="923"/>
    </location>
</feature>
<reference evidence="10" key="1">
    <citation type="submission" date="2020-03" db="EMBL/GenBank/DDBJ databases">
        <title>A high-quality chromosome-level genome assembly of a woody plant with both climbing and erect habits, Rhamnella rubrinervis.</title>
        <authorList>
            <person name="Lu Z."/>
            <person name="Yang Y."/>
            <person name="Zhu X."/>
            <person name="Sun Y."/>
        </authorList>
    </citation>
    <scope>NUCLEOTIDE SEQUENCE</scope>
    <source>
        <strain evidence="10">BYM</strain>
        <tissue evidence="10">Leaf</tissue>
    </source>
</reference>
<evidence type="ECO:0000313" key="10">
    <source>
        <dbReference type="EMBL" id="KAF3432694.1"/>
    </source>
</evidence>
<protein>
    <submittedName>
        <fullName evidence="10">Uncharacterized protein</fullName>
    </submittedName>
</protein>
<feature type="region of interest" description="Disordered" evidence="7">
    <location>
        <begin position="864"/>
        <end position="897"/>
    </location>
</feature>
<feature type="compositionally biased region" description="Basic residues" evidence="7">
    <location>
        <begin position="867"/>
        <end position="877"/>
    </location>
</feature>
<evidence type="ECO:0000256" key="7">
    <source>
        <dbReference type="SAM" id="MobiDB-lite"/>
    </source>
</evidence>
<keyword evidence="5" id="KW-0269">Exonuclease</keyword>
<comment type="similarity">
    <text evidence="1">Belongs to the 5'-3' exonuclease family. XRN2/RAT1 subfamily.</text>
</comment>
<feature type="coiled-coil region" evidence="6">
    <location>
        <begin position="649"/>
        <end position="676"/>
    </location>
</feature>
<dbReference type="OrthoDB" id="372487at2759"/>
<evidence type="ECO:0000313" key="11">
    <source>
        <dbReference type="Proteomes" id="UP000796880"/>
    </source>
</evidence>
<evidence type="ECO:0000256" key="5">
    <source>
        <dbReference type="ARBA" id="ARBA00022839"/>
    </source>
</evidence>
<dbReference type="PANTHER" id="PTHR12341">
    <property type="entry name" value="5'-&gt;3' EXORIBONUCLEASE"/>
    <property type="match status" value="1"/>
</dbReference>
<feature type="compositionally biased region" description="Basic residues" evidence="7">
    <location>
        <begin position="1110"/>
        <end position="1119"/>
    </location>
</feature>
<feature type="region of interest" description="Disordered" evidence="7">
    <location>
        <begin position="1248"/>
        <end position="1278"/>
    </location>
</feature>
<keyword evidence="4" id="KW-0378">Hydrolase</keyword>
<name>A0A8K0DR95_9ROSA</name>
<evidence type="ECO:0000256" key="6">
    <source>
        <dbReference type="SAM" id="Coils"/>
    </source>
</evidence>
<feature type="domain" description="Xrn1 N-terminal" evidence="8">
    <location>
        <begin position="1"/>
        <end position="252"/>
    </location>
</feature>
<dbReference type="GO" id="GO:0006397">
    <property type="term" value="P:mRNA processing"/>
    <property type="evidence" value="ECO:0007669"/>
    <property type="project" value="UniProtKB-KW"/>
</dbReference>
<dbReference type="CDD" id="cd18673">
    <property type="entry name" value="PIN_XRN1-2-like"/>
    <property type="match status" value="1"/>
</dbReference>
<feature type="domain" description="Xrn1 helical" evidence="9">
    <location>
        <begin position="323"/>
        <end position="784"/>
    </location>
</feature>
<keyword evidence="6" id="KW-0175">Coiled coil</keyword>
<feature type="region of interest" description="Disordered" evidence="7">
    <location>
        <begin position="1552"/>
        <end position="1571"/>
    </location>
</feature>
<evidence type="ECO:0000256" key="4">
    <source>
        <dbReference type="ARBA" id="ARBA00022801"/>
    </source>
</evidence>
<dbReference type="Proteomes" id="UP000796880">
    <property type="component" value="Unassembled WGS sequence"/>
</dbReference>
<feature type="compositionally biased region" description="Basic residues" evidence="7">
    <location>
        <begin position="1258"/>
        <end position="1268"/>
    </location>
</feature>
<accession>A0A8K0DR95</accession>
<dbReference type="GO" id="GO:0004534">
    <property type="term" value="F:5'-3' RNA exonuclease activity"/>
    <property type="evidence" value="ECO:0007669"/>
    <property type="project" value="TreeGrafter"/>
</dbReference>
<feature type="compositionally biased region" description="Basic and acidic residues" evidence="7">
    <location>
        <begin position="1248"/>
        <end position="1257"/>
    </location>
</feature>
<evidence type="ECO:0000256" key="2">
    <source>
        <dbReference type="ARBA" id="ARBA00022664"/>
    </source>
</evidence>
<evidence type="ECO:0000259" key="8">
    <source>
        <dbReference type="Pfam" id="PF03159"/>
    </source>
</evidence>
<sequence length="1735" mass="192822">MGIPSFYRWLLDRYPRTVVDAIEEAAGDGGGPMDTSRPNPNGLEYDNLYLDMNGIIHPCFHPEGLPAPKTYDEVFQAVFKYIDKIFSIVRPRKLLFLAIDGVAPRAKMNQQRSRRFKAAKDAADEVARIETPGNVYELKEENSTTSLEQPSNLDSNVITPGTEFMSLLSSALRYFIHLRMNGDLGWRGLKVILSDANVPGEGEHKIMSYIRLQRNLSGFDPNTRHCLYGLDADLIMLALATHEIHFSILREDVQHKSLKSKSSKSLRYSSMMGEVRTPSEKMQVFSENLEDYISNLRFQFLNIWVLRDYLALDMKLSGLKVEVDLERLVDDFVFMCLFVGNDFLPHIPSLEISEGAIDLLMMIYKSEFARMGGYLTSSFEVNLERVQLFVQALGLHECAIFRKRSQIQKQREQRFRHSSNNKIVSQSSKKLRKAQVGQDPTNIQKQMEHHFQHSSNNKIVSQSSKKLRKAQVGQDTTNPSVMEIQAPNNSALSGMDTVVDKIKLGEEGWKERYYAEKFEAKTEEERERTRNHLVLKYVEGVCWVMHYYYEGVCSWQWFYPYHYAPFASDFYDIDILKIQFTLGQPFKPFDQLMAVLPAASAHALPLSYRKLMTDNLSPLLDFYPTEFELDMNGKRFSWQAICKLPFIEESRLLSEIARVEQTLTDEERQRNNLGLDVLFVHLSNPLAVNIVSFFRNNVGLKENPKTEARQKIDPSSSGGMNGFMVISDKHVQPMEIYSPIEGMEIIANNEVLSIFYECPPFHPHIPRVPEGVNLPAKSISKKDILPPPILWHQKTAVVGRIHSERPQICNSIYGPRLAKLAHELLSKFYLAKWQNTVECMKHIGHVSANGITSCRGSQTVCVEGTGRTKKRKRRRKRGSSDAINLPDNDVGVNNGPMANLKLGEKLAVSGYGGDKSHSNERSNEQGNGIPNKNLGAEEVVVESQKRKRKRKRSKQNDIPYNHVVEDGPKQTKGSDIPDENEGAVGLACHSNLVGRVFDGRGDQKFVEVDSQKQKHMKGNDVADDHVEGDGLACSNLREAITPVGAVHDGNCIDGNKILDNHVDEDGQTKGSGIPDDHVGVVGVACNTELEERIRLDGAEGEKVVVESQKSKRRRKRRKGNGIPENLVSGDGLDGNRILEYNVAEVGQKQTEGSGILADHVAADGLACNTDLKERNCLAGAEGDKVVVETQKPENLVIGGDGADASRILEYHVAEDGQKQTGENAIPTDHVGIEGLACYRDFESLAGTEGEKVEVESRKPRRKRKRKRGNGIPENHVGGDEVNGIRILEYHVAEDGQKQTERNGIPADLAAVDGLACNTDFVSLAGIEVEKVDVESRKPRRKRKRKKGNGIRENIIGDRVDGNRVLEHHAAEDEQKQTEGCSIPADHVRADGLACSADFESLVGTEGEIVEVESQKPIRERILEYHAAEDGRKQTEGSCIPADHVCAGADGLVCNTDFESVTCTEGEKVEVESRKPIRKRNRRKGKGIPENLVEGDGVDGNRILANHEAEDVRKQTEGSGIPADHVGVDRLACNTDMEERICLAGAEGEKTIIESRKPKRKRKRRKENGIPENLVGGDGLACSNTRVAITVDGTESNRNFLDGNRILDNLLAEDELKQTKRSSIPDDHGGEDGLTCHSNLVGKSSVGAGGEKSVVVKFQEQKGNEGCIVADNHVRGDGLACSNLKEAITTIGTGYNGNCIDSNKILGNHVAEVGQKQTSNGIPDDHVDAHGIASHS</sequence>
<dbReference type="Gene3D" id="1.25.40.1050">
    <property type="match status" value="1"/>
</dbReference>
<keyword evidence="3" id="KW-0540">Nuclease</keyword>
<comment type="caution">
    <text evidence="10">The sequence shown here is derived from an EMBL/GenBank/DDBJ whole genome shotgun (WGS) entry which is preliminary data.</text>
</comment>
<dbReference type="FunFam" id="3.40.50.12390:FF:000003">
    <property type="entry name" value="5'-3' exoribonuclease"/>
    <property type="match status" value="1"/>
</dbReference>
<keyword evidence="2" id="KW-0507">mRNA processing</keyword>
<organism evidence="10 11">
    <name type="scientific">Rhamnella rubrinervis</name>
    <dbReference type="NCBI Taxonomy" id="2594499"/>
    <lineage>
        <taxon>Eukaryota</taxon>
        <taxon>Viridiplantae</taxon>
        <taxon>Streptophyta</taxon>
        <taxon>Embryophyta</taxon>
        <taxon>Tracheophyta</taxon>
        <taxon>Spermatophyta</taxon>
        <taxon>Magnoliopsida</taxon>
        <taxon>eudicotyledons</taxon>
        <taxon>Gunneridae</taxon>
        <taxon>Pentapetalae</taxon>
        <taxon>rosids</taxon>
        <taxon>fabids</taxon>
        <taxon>Rosales</taxon>
        <taxon>Rhamnaceae</taxon>
        <taxon>rhamnoid group</taxon>
        <taxon>Rhamneae</taxon>
        <taxon>Rhamnella</taxon>
    </lineage>
</organism>
<feature type="region of interest" description="Disordered" evidence="7">
    <location>
        <begin position="411"/>
        <end position="439"/>
    </location>
</feature>
<evidence type="ECO:0000256" key="3">
    <source>
        <dbReference type="ARBA" id="ARBA00022722"/>
    </source>
</evidence>
<dbReference type="InterPro" id="IPR027073">
    <property type="entry name" value="5_3_exoribonuclease"/>
</dbReference>
<dbReference type="Gene3D" id="3.40.50.12390">
    <property type="match status" value="2"/>
</dbReference>
<dbReference type="GO" id="GO:0005634">
    <property type="term" value="C:nucleus"/>
    <property type="evidence" value="ECO:0007669"/>
    <property type="project" value="TreeGrafter"/>
</dbReference>
<dbReference type="Pfam" id="PF03159">
    <property type="entry name" value="XRN_N"/>
    <property type="match status" value="1"/>
</dbReference>
<dbReference type="GO" id="GO:0000956">
    <property type="term" value="P:nuclear-transcribed mRNA catabolic process"/>
    <property type="evidence" value="ECO:0007669"/>
    <property type="project" value="TreeGrafter"/>
</dbReference>
<proteinExistence type="inferred from homology"/>
<feature type="region of interest" description="Disordered" evidence="7">
    <location>
        <begin position="1106"/>
        <end position="1126"/>
    </location>
</feature>